<comment type="caution">
    <text evidence="2">The sequence shown here is derived from an EMBL/GenBank/DDBJ whole genome shotgun (WGS) entry which is preliminary data.</text>
</comment>
<reference evidence="2 3" key="1">
    <citation type="submission" date="2018-12" db="EMBL/GenBank/DDBJ databases">
        <authorList>
            <person name="Li A."/>
            <person name="Zhang M."/>
            <person name="Zhu H."/>
        </authorList>
    </citation>
    <scope>NUCLEOTIDE SEQUENCE [LARGE SCALE GENOMIC DNA]</scope>
    <source>
        <strain evidence="2 3">R04H25</strain>
    </source>
</reference>
<dbReference type="Pfam" id="PF12680">
    <property type="entry name" value="SnoaL_2"/>
    <property type="match status" value="1"/>
</dbReference>
<evidence type="ECO:0000259" key="1">
    <source>
        <dbReference type="Pfam" id="PF12680"/>
    </source>
</evidence>
<dbReference type="AlphaFoldDB" id="A0A443YZ60"/>
<dbReference type="Proteomes" id="UP000288789">
    <property type="component" value="Unassembled WGS sequence"/>
</dbReference>
<dbReference type="OrthoDB" id="129343at2"/>
<organism evidence="2 3">
    <name type="scientific">Pseudidiomarina gelatinasegens</name>
    <dbReference type="NCBI Taxonomy" id="2487740"/>
    <lineage>
        <taxon>Bacteria</taxon>
        <taxon>Pseudomonadati</taxon>
        <taxon>Pseudomonadota</taxon>
        <taxon>Gammaproteobacteria</taxon>
        <taxon>Alteromonadales</taxon>
        <taxon>Idiomarinaceae</taxon>
        <taxon>Pseudidiomarina</taxon>
    </lineage>
</organism>
<dbReference type="InterPro" id="IPR037401">
    <property type="entry name" value="SnoaL-like"/>
</dbReference>
<evidence type="ECO:0000313" key="3">
    <source>
        <dbReference type="Proteomes" id="UP000288789"/>
    </source>
</evidence>
<sequence length="125" mass="13720">MQPIETMIRRFSSAWATFDTDVILDAVTDDFRFGMANSDEVIKGKTAFADWLHKMGSGDGGKATITHRQFLLDGDRAVLTGDLEITCELGTERLAFCDVYELNGSKIKGLTAYLAKYGETIACPA</sequence>
<feature type="domain" description="SnoaL-like" evidence="1">
    <location>
        <begin position="8"/>
        <end position="108"/>
    </location>
</feature>
<dbReference type="SUPFAM" id="SSF54427">
    <property type="entry name" value="NTF2-like"/>
    <property type="match status" value="1"/>
</dbReference>
<proteinExistence type="predicted"/>
<gene>
    <name evidence="2" type="ORF">EGC76_07670</name>
</gene>
<keyword evidence="3" id="KW-1185">Reference proteome</keyword>
<dbReference type="RefSeq" id="WP_128352401.1">
    <property type="nucleotide sequence ID" value="NZ_JBLXIM010000002.1"/>
</dbReference>
<dbReference type="EMBL" id="RSFE01000005">
    <property type="protein sequence ID" value="RWU09495.1"/>
    <property type="molecule type" value="Genomic_DNA"/>
</dbReference>
<protein>
    <submittedName>
        <fullName evidence="2">Nuclear transport factor 2 family protein</fullName>
    </submittedName>
</protein>
<name>A0A443YZ60_9GAMM</name>
<dbReference type="InterPro" id="IPR032710">
    <property type="entry name" value="NTF2-like_dom_sf"/>
</dbReference>
<evidence type="ECO:0000313" key="2">
    <source>
        <dbReference type="EMBL" id="RWU09495.1"/>
    </source>
</evidence>
<dbReference type="Gene3D" id="3.10.450.50">
    <property type="match status" value="1"/>
</dbReference>
<accession>A0A443YZ60</accession>